<reference evidence="2 3" key="1">
    <citation type="journal article" date="2015" name="Antonie Van Leeuwenhoek">
        <title>Lampropedia puyangensis sp. nov., isolated from symptomatic bark of Populus ? euramericana canker and emended description of Lampropedia hyalina (Ehrenberg 1832) Lee et al. 2004.</title>
        <authorList>
            <person name="Li Y."/>
            <person name="Wang T."/>
            <person name="Piao C.G."/>
            <person name="Wang L.F."/>
            <person name="Tian G.Z."/>
            <person name="Zhu T.H."/>
            <person name="Guo M.W."/>
        </authorList>
    </citation>
    <scope>NUCLEOTIDE SEQUENCE [LARGE SCALE GENOMIC DNA]</scope>
    <source>
        <strain evidence="2 3">2-bin</strain>
    </source>
</reference>
<dbReference type="AlphaFoldDB" id="A0A4S8F3L7"/>
<evidence type="ECO:0000313" key="2">
    <source>
        <dbReference type="EMBL" id="THU01968.1"/>
    </source>
</evidence>
<gene>
    <name evidence="2" type="ORF">E9531_08185</name>
</gene>
<evidence type="ECO:0000313" key="3">
    <source>
        <dbReference type="Proteomes" id="UP000308917"/>
    </source>
</evidence>
<dbReference type="GO" id="GO:0005840">
    <property type="term" value="C:ribosome"/>
    <property type="evidence" value="ECO:0007669"/>
    <property type="project" value="TreeGrafter"/>
</dbReference>
<sequence length="187" mass="19887">MTTEALPSTQPYLLRALHEWCTDNGFTPYLAVKVDGSVQVPPEFVRNGEIVLNISYGATSKLEMGNEYIEFQARFGGVPRQIVVPIHRVMAIYASENGQGMAFSVADALLDTQAPAVPNAAAAEDLDVADIDSAAPGESGGVSSKPVLHSLDGVPRTEEDKTTDKPDPKPPTAGGKTGKRPSLRLVK</sequence>
<name>A0A4S8F3L7_9BURK</name>
<evidence type="ECO:0000256" key="1">
    <source>
        <dbReference type="SAM" id="MobiDB-lite"/>
    </source>
</evidence>
<feature type="region of interest" description="Disordered" evidence="1">
    <location>
        <begin position="132"/>
        <end position="187"/>
    </location>
</feature>
<protein>
    <submittedName>
        <fullName evidence="2">ClpXP protease specificity-enhancing factor</fullName>
    </submittedName>
</protein>
<keyword evidence="2" id="KW-0378">Hydrolase</keyword>
<organism evidence="2 3">
    <name type="scientific">Lampropedia puyangensis</name>
    <dbReference type="NCBI Taxonomy" id="1330072"/>
    <lineage>
        <taxon>Bacteria</taxon>
        <taxon>Pseudomonadati</taxon>
        <taxon>Pseudomonadota</taxon>
        <taxon>Betaproteobacteria</taxon>
        <taxon>Burkholderiales</taxon>
        <taxon>Comamonadaceae</taxon>
        <taxon>Lampropedia</taxon>
    </lineage>
</organism>
<proteinExistence type="predicted"/>
<dbReference type="GO" id="GO:0045732">
    <property type="term" value="P:positive regulation of protein catabolic process"/>
    <property type="evidence" value="ECO:0007669"/>
    <property type="project" value="TreeGrafter"/>
</dbReference>
<dbReference type="RefSeq" id="WP_136573277.1">
    <property type="nucleotide sequence ID" value="NZ_STFG01000007.1"/>
</dbReference>
<dbReference type="Proteomes" id="UP000308917">
    <property type="component" value="Unassembled WGS sequence"/>
</dbReference>
<dbReference type="InterPro" id="IPR036760">
    <property type="entry name" value="SspB-like_sf"/>
</dbReference>
<keyword evidence="2" id="KW-0645">Protease</keyword>
<dbReference type="Pfam" id="PF04386">
    <property type="entry name" value="SspB"/>
    <property type="match status" value="1"/>
</dbReference>
<dbReference type="EMBL" id="STFG01000007">
    <property type="protein sequence ID" value="THU01968.1"/>
    <property type="molecule type" value="Genomic_DNA"/>
</dbReference>
<dbReference type="NCBIfam" id="NF008769">
    <property type="entry name" value="PRK11798.2-5"/>
    <property type="match status" value="1"/>
</dbReference>
<dbReference type="GO" id="GO:0008233">
    <property type="term" value="F:peptidase activity"/>
    <property type="evidence" value="ECO:0007669"/>
    <property type="project" value="UniProtKB-KW"/>
</dbReference>
<dbReference type="GO" id="GO:0005829">
    <property type="term" value="C:cytosol"/>
    <property type="evidence" value="ECO:0007669"/>
    <property type="project" value="TreeGrafter"/>
</dbReference>
<dbReference type="PANTHER" id="PTHR37486:SF1">
    <property type="entry name" value="STRINGENT STARVATION PROTEIN B"/>
    <property type="match status" value="1"/>
</dbReference>
<feature type="compositionally biased region" description="Basic residues" evidence="1">
    <location>
        <begin position="177"/>
        <end position="187"/>
    </location>
</feature>
<dbReference type="PANTHER" id="PTHR37486">
    <property type="entry name" value="STRINGENT STARVATION PROTEIN B"/>
    <property type="match status" value="1"/>
</dbReference>
<dbReference type="Gene3D" id="2.30.30.220">
    <property type="entry name" value="SspB-like"/>
    <property type="match status" value="1"/>
</dbReference>
<comment type="caution">
    <text evidence="2">The sequence shown here is derived from an EMBL/GenBank/DDBJ whole genome shotgun (WGS) entry which is preliminary data.</text>
</comment>
<dbReference type="OrthoDB" id="9797358at2"/>
<dbReference type="SUPFAM" id="SSF101738">
    <property type="entry name" value="SspB-like"/>
    <property type="match status" value="1"/>
</dbReference>
<dbReference type="InterPro" id="IPR007481">
    <property type="entry name" value="SspB"/>
</dbReference>
<feature type="compositionally biased region" description="Basic and acidic residues" evidence="1">
    <location>
        <begin position="155"/>
        <end position="168"/>
    </location>
</feature>
<dbReference type="PIRSF" id="PIRSF005276">
    <property type="entry name" value="SspB"/>
    <property type="match status" value="1"/>
</dbReference>
<accession>A0A4S8F3L7</accession>
<keyword evidence="3" id="KW-1185">Reference proteome</keyword>
<dbReference type="GO" id="GO:0006508">
    <property type="term" value="P:proteolysis"/>
    <property type="evidence" value="ECO:0007669"/>
    <property type="project" value="UniProtKB-KW"/>
</dbReference>